<dbReference type="PANTHER" id="PTHR43622:SF7">
    <property type="entry name" value="3-DEHYDROQUINATE SYNTHASE, CHLOROPLASTIC"/>
    <property type="match status" value="1"/>
</dbReference>
<dbReference type="Pfam" id="PF01761">
    <property type="entry name" value="DHQ_synthase"/>
    <property type="match status" value="1"/>
</dbReference>
<dbReference type="NCBIfam" id="NF004852">
    <property type="entry name" value="PRK06203.1"/>
    <property type="match status" value="1"/>
</dbReference>
<sequence length="427" mass="46157">MNRPAVSFSPGGGSAIDALSLPLVDAARPTDHGLEASVIHWQHFQVTYDYPVAFTRELLSPDNPLLAEVVARREPELRHRCLVYVDAGVAAAWPDLGRRLARYFEVHATRMTLIAPPITVAAGEAIKASLATVERMLDDLRQHAVDRHAYVIAIGGGAVLDAVGLAAAVAHRGVRLIRLPTTVLAQNDSGVGVKNAVNFRGTKNFTGTFAPPWAVLNDLDFLATLPRRQRLAGIAEAIKVALIRDAAFFDWLEANAEALATFDARAEAYMIQRSAELHLAQIGRGGDPFEQGSSRPLDFGHWSAHKLEALTHHGVSHGEAVAIGIALDTRYSVLAGHLAASDARRVMQLLERLGLPRYHPQLLELDDLGQPALLSGLREFQEHLGGELTVTLLAAVGRAVDVHSMDHALVVSAIEWLHTEIAQHAAA</sequence>
<feature type="domain" description="3-dehydroquinate synthase C-terminal" evidence="7">
    <location>
        <begin position="233"/>
        <end position="360"/>
    </location>
</feature>
<gene>
    <name evidence="8" type="ORF">ABV408_05200</name>
</gene>
<comment type="cofactor">
    <cofactor evidence="1">
        <name>NAD(+)</name>
        <dbReference type="ChEBI" id="CHEBI:57540"/>
    </cofactor>
</comment>
<evidence type="ECO:0000256" key="3">
    <source>
        <dbReference type="ARBA" id="ARBA00023027"/>
    </source>
</evidence>
<evidence type="ECO:0000313" key="8">
    <source>
        <dbReference type="EMBL" id="XCJ80575.1"/>
    </source>
</evidence>
<dbReference type="GO" id="GO:0003856">
    <property type="term" value="F:3-dehydroquinate synthase activity"/>
    <property type="evidence" value="ECO:0007669"/>
    <property type="project" value="UniProtKB-EC"/>
</dbReference>
<keyword evidence="5 8" id="KW-0456">Lyase</keyword>
<dbReference type="EC" id="4.2.3.4" evidence="8"/>
<dbReference type="GO" id="GO:0008652">
    <property type="term" value="P:amino acid biosynthetic process"/>
    <property type="evidence" value="ECO:0007669"/>
    <property type="project" value="UniProtKB-KW"/>
</dbReference>
<evidence type="ECO:0000256" key="2">
    <source>
        <dbReference type="ARBA" id="ARBA00022605"/>
    </source>
</evidence>
<dbReference type="InterPro" id="IPR056179">
    <property type="entry name" value="DHQS_C"/>
</dbReference>
<keyword evidence="2" id="KW-0028">Amino-acid biosynthesis</keyword>
<organism evidence="8">
    <name type="scientific">Salinicola endophyticus</name>
    <dbReference type="NCBI Taxonomy" id="1949083"/>
    <lineage>
        <taxon>Bacteria</taxon>
        <taxon>Pseudomonadati</taxon>
        <taxon>Pseudomonadota</taxon>
        <taxon>Gammaproteobacteria</taxon>
        <taxon>Oceanospirillales</taxon>
        <taxon>Halomonadaceae</taxon>
        <taxon>Salinicola</taxon>
    </lineage>
</organism>
<dbReference type="RefSeq" id="WP_353981397.1">
    <property type="nucleotide sequence ID" value="NZ_CP159578.1"/>
</dbReference>
<dbReference type="CDD" id="cd08198">
    <property type="entry name" value="DHQS-like"/>
    <property type="match status" value="1"/>
</dbReference>
<feature type="domain" description="3-dehydroquinate synthase N-terminal" evidence="6">
    <location>
        <begin position="118"/>
        <end position="229"/>
    </location>
</feature>
<dbReference type="Pfam" id="PF24621">
    <property type="entry name" value="DHQS_C"/>
    <property type="match status" value="1"/>
</dbReference>
<dbReference type="InterPro" id="IPR030960">
    <property type="entry name" value="DHQS/DOIS_N"/>
</dbReference>
<dbReference type="PANTHER" id="PTHR43622">
    <property type="entry name" value="3-DEHYDROQUINATE SYNTHASE"/>
    <property type="match status" value="1"/>
</dbReference>
<dbReference type="SUPFAM" id="SSF56796">
    <property type="entry name" value="Dehydroquinate synthase-like"/>
    <property type="match status" value="1"/>
</dbReference>
<evidence type="ECO:0000256" key="4">
    <source>
        <dbReference type="ARBA" id="ARBA00023141"/>
    </source>
</evidence>
<reference evidence="8" key="1">
    <citation type="submission" date="2024-06" db="EMBL/GenBank/DDBJ databases">
        <title>Complete genome of Salinicola endophyticus HNIBRBA4755.</title>
        <authorList>
            <person name="Shin S.Y."/>
            <person name="Kang H."/>
            <person name="Song J."/>
        </authorList>
    </citation>
    <scope>NUCLEOTIDE SEQUENCE</scope>
    <source>
        <strain evidence="8">HNIBRBA4755</strain>
    </source>
</reference>
<evidence type="ECO:0000256" key="1">
    <source>
        <dbReference type="ARBA" id="ARBA00001911"/>
    </source>
</evidence>
<evidence type="ECO:0000256" key="5">
    <source>
        <dbReference type="ARBA" id="ARBA00023239"/>
    </source>
</evidence>
<accession>A0AB74UHR1</accession>
<keyword evidence="3" id="KW-0520">NAD</keyword>
<keyword evidence="4" id="KW-0057">Aromatic amino acid biosynthesis</keyword>
<dbReference type="EMBL" id="CP159578">
    <property type="protein sequence ID" value="XCJ80575.1"/>
    <property type="molecule type" value="Genomic_DNA"/>
</dbReference>
<protein>
    <submittedName>
        <fullName evidence="8">3-dehydroquinate synthase</fullName>
        <ecNumber evidence="8">4.2.3.4</ecNumber>
    </submittedName>
</protein>
<dbReference type="Gene3D" id="3.40.50.1970">
    <property type="match status" value="1"/>
</dbReference>
<dbReference type="AlphaFoldDB" id="A0AB74UHR1"/>
<dbReference type="InterPro" id="IPR050071">
    <property type="entry name" value="Dehydroquinate_synthase"/>
</dbReference>
<evidence type="ECO:0000259" key="6">
    <source>
        <dbReference type="Pfam" id="PF01761"/>
    </source>
</evidence>
<dbReference type="Gene3D" id="1.20.1090.10">
    <property type="entry name" value="Dehydroquinate synthase-like - alpha domain"/>
    <property type="match status" value="1"/>
</dbReference>
<dbReference type="GO" id="GO:0009073">
    <property type="term" value="P:aromatic amino acid family biosynthetic process"/>
    <property type="evidence" value="ECO:0007669"/>
    <property type="project" value="UniProtKB-KW"/>
</dbReference>
<evidence type="ECO:0000259" key="7">
    <source>
        <dbReference type="Pfam" id="PF24621"/>
    </source>
</evidence>
<proteinExistence type="predicted"/>
<name>A0AB74UHR1_9GAMM</name>